<dbReference type="STRING" id="45070.Lnau_0795"/>
<dbReference type="CDD" id="cd02440">
    <property type="entry name" value="AdoMet_MTases"/>
    <property type="match status" value="1"/>
</dbReference>
<dbReference type="SUPFAM" id="SSF53335">
    <property type="entry name" value="S-adenosyl-L-methionine-dependent methyltransferases"/>
    <property type="match status" value="1"/>
</dbReference>
<dbReference type="EMBL" id="LNYO01000013">
    <property type="protein sequence ID" value="KTD35811.1"/>
    <property type="molecule type" value="Genomic_DNA"/>
</dbReference>
<dbReference type="Proteomes" id="UP000054725">
    <property type="component" value="Unassembled WGS sequence"/>
</dbReference>
<dbReference type="PANTHER" id="PTHR43464:SF19">
    <property type="entry name" value="UBIQUINONE BIOSYNTHESIS O-METHYLTRANSFERASE, MITOCHONDRIAL"/>
    <property type="match status" value="1"/>
</dbReference>
<keyword evidence="2 5" id="KW-0808">Transferase</keyword>
<keyword evidence="3" id="KW-0949">S-adenosyl-L-methionine</keyword>
<dbReference type="InterPro" id="IPR029063">
    <property type="entry name" value="SAM-dependent_MTases_sf"/>
</dbReference>
<dbReference type="RefSeq" id="WP_162263177.1">
    <property type="nucleotide sequence ID" value="NZ_CAAAIF010000001.1"/>
</dbReference>
<comment type="caution">
    <text evidence="5">The sequence shown here is derived from an EMBL/GenBank/DDBJ whole genome shotgun (WGS) entry which is preliminary data.</text>
</comment>
<dbReference type="InterPro" id="IPR025714">
    <property type="entry name" value="Methyltranfer_dom"/>
</dbReference>
<dbReference type="GO" id="GO:0032259">
    <property type="term" value="P:methylation"/>
    <property type="evidence" value="ECO:0007669"/>
    <property type="project" value="UniProtKB-KW"/>
</dbReference>
<evidence type="ECO:0000256" key="1">
    <source>
        <dbReference type="ARBA" id="ARBA00022603"/>
    </source>
</evidence>
<evidence type="ECO:0000259" key="4">
    <source>
        <dbReference type="Pfam" id="PF13847"/>
    </source>
</evidence>
<dbReference type="AlphaFoldDB" id="A0A0W0WTZ4"/>
<name>A0A0W0WTZ4_9GAMM</name>
<keyword evidence="1 5" id="KW-0489">Methyltransferase</keyword>
<evidence type="ECO:0000256" key="2">
    <source>
        <dbReference type="ARBA" id="ARBA00022679"/>
    </source>
</evidence>
<sequence>MDVQHQEQYEFEVPDEGLDYDILDMSFNPTTKSFIAANGIQPGMRVLDVGSGSGIITHYLAGSVGAQGQVVSIDISPQQLARAERYCQQQGDKNIRFKPVSVYELDSLNETFDLIYCRFVLHHLHSPRLAIRLFHQLLNKGGLYIAEEGIMSAAFSYPPSKVLQHNREQISSPREEKEGTQRDGDFGMKLFYWMKKSGFTIKDLKLVQPLLSTYEQKKKLLDGHEAFKKTAILQGKKESEWEAEKQELIRLAKDKFAIVGFYQSCQVCGIAN</sequence>
<dbReference type="PANTHER" id="PTHR43464">
    <property type="entry name" value="METHYLTRANSFERASE"/>
    <property type="match status" value="1"/>
</dbReference>
<feature type="domain" description="Methyltransferase" evidence="4">
    <location>
        <begin position="41"/>
        <end position="150"/>
    </location>
</feature>
<reference evidence="5 6" key="1">
    <citation type="submission" date="2015-11" db="EMBL/GenBank/DDBJ databases">
        <title>Genomic analysis of 38 Legionella species identifies large and diverse effector repertoires.</title>
        <authorList>
            <person name="Burstein D."/>
            <person name="Amaro F."/>
            <person name="Zusman T."/>
            <person name="Lifshitz Z."/>
            <person name="Cohen O."/>
            <person name="Gilbert J.A."/>
            <person name="Pupko T."/>
            <person name="Shuman H.A."/>
            <person name="Segal G."/>
        </authorList>
    </citation>
    <scope>NUCLEOTIDE SEQUENCE [LARGE SCALE GENOMIC DNA]</scope>
    <source>
        <strain evidence="5 6">ATCC 49506</strain>
    </source>
</reference>
<protein>
    <submittedName>
        <fullName evidence="5">Putative methyltransferase</fullName>
    </submittedName>
</protein>
<proteinExistence type="predicted"/>
<dbReference type="Gene3D" id="3.40.50.150">
    <property type="entry name" value="Vaccinia Virus protein VP39"/>
    <property type="match status" value="1"/>
</dbReference>
<evidence type="ECO:0000313" key="6">
    <source>
        <dbReference type="Proteomes" id="UP000054725"/>
    </source>
</evidence>
<dbReference type="GO" id="GO:0008168">
    <property type="term" value="F:methyltransferase activity"/>
    <property type="evidence" value="ECO:0007669"/>
    <property type="project" value="UniProtKB-KW"/>
</dbReference>
<evidence type="ECO:0000256" key="3">
    <source>
        <dbReference type="ARBA" id="ARBA00022691"/>
    </source>
</evidence>
<gene>
    <name evidence="5" type="ORF">Lnau_0795</name>
</gene>
<accession>A0A0W0WTZ4</accession>
<evidence type="ECO:0000313" key="5">
    <source>
        <dbReference type="EMBL" id="KTD35811.1"/>
    </source>
</evidence>
<organism evidence="5 6">
    <name type="scientific">Legionella nautarum</name>
    <dbReference type="NCBI Taxonomy" id="45070"/>
    <lineage>
        <taxon>Bacteria</taxon>
        <taxon>Pseudomonadati</taxon>
        <taxon>Pseudomonadota</taxon>
        <taxon>Gammaproteobacteria</taxon>
        <taxon>Legionellales</taxon>
        <taxon>Legionellaceae</taxon>
        <taxon>Legionella</taxon>
    </lineage>
</organism>
<dbReference type="Pfam" id="PF13847">
    <property type="entry name" value="Methyltransf_31"/>
    <property type="match status" value="1"/>
</dbReference>
<dbReference type="PATRIC" id="fig|45070.6.peg.844"/>
<keyword evidence="6" id="KW-1185">Reference proteome</keyword>